<dbReference type="EC" id="2.1.1.74" evidence="10"/>
<dbReference type="InterPro" id="IPR004417">
    <property type="entry name" value="TrmFO"/>
</dbReference>
<dbReference type="Pfam" id="PF01134">
    <property type="entry name" value="GIDA"/>
    <property type="match status" value="1"/>
</dbReference>
<dbReference type="HAMAP" id="MF_01037">
    <property type="entry name" value="TrmFO"/>
    <property type="match status" value="1"/>
</dbReference>
<evidence type="ECO:0000313" key="13">
    <source>
        <dbReference type="Proteomes" id="UP000277108"/>
    </source>
</evidence>
<keyword evidence="5 10" id="KW-0808">Transferase</keyword>
<comment type="subcellular location">
    <subcellularLocation>
        <location evidence="10">Cytoplasm</location>
    </subcellularLocation>
</comment>
<dbReference type="Proteomes" id="UP000277108">
    <property type="component" value="Unassembled WGS sequence"/>
</dbReference>
<dbReference type="SUPFAM" id="SSF51905">
    <property type="entry name" value="FAD/NAD(P)-binding domain"/>
    <property type="match status" value="1"/>
</dbReference>
<dbReference type="InterPro" id="IPR040131">
    <property type="entry name" value="MnmG_N"/>
</dbReference>
<evidence type="ECO:0000256" key="9">
    <source>
        <dbReference type="ARBA" id="ARBA00023027"/>
    </source>
</evidence>
<dbReference type="InterPro" id="IPR036188">
    <property type="entry name" value="FAD/NAD-bd_sf"/>
</dbReference>
<dbReference type="InterPro" id="IPR002218">
    <property type="entry name" value="MnmG-rel"/>
</dbReference>
<evidence type="ECO:0000256" key="3">
    <source>
        <dbReference type="ARBA" id="ARBA00022603"/>
    </source>
</evidence>
<dbReference type="NCBIfam" id="NF003739">
    <property type="entry name" value="PRK05335.1"/>
    <property type="match status" value="1"/>
</dbReference>
<keyword evidence="9 10" id="KW-0520">NAD</keyword>
<evidence type="ECO:0000313" key="12">
    <source>
        <dbReference type="EMBL" id="RPF57859.1"/>
    </source>
</evidence>
<name>A0A3N5BMS9_9BACL</name>
<dbReference type="PANTHER" id="PTHR11806:SF2">
    <property type="entry name" value="METHYLENETETRAHYDROFOLATE--TRNA-(URACIL-5-)-METHYLTRANSFERASE TRMFO"/>
    <property type="match status" value="1"/>
</dbReference>
<keyword evidence="7 10" id="KW-0274">FAD</keyword>
<evidence type="ECO:0000256" key="10">
    <source>
        <dbReference type="HAMAP-Rule" id="MF_01037"/>
    </source>
</evidence>
<evidence type="ECO:0000259" key="11">
    <source>
        <dbReference type="Pfam" id="PF01134"/>
    </source>
</evidence>
<sequence>MVQHVNVIGAGLAGSEAAYQLAQRGVNVRLYEMRPKKQTKAHHTDKFAELVCSNSLRGNSLQNAVGVLKEEMRQLDSLIIKAADEAQVPAGGALAVDRHDFSRIVTETIRNHERIEVVNDEYRQIGDEPTIIATGPLTSDALSDEIKKLTGEEHLYFYDAAAPIVERDSINMDIAYLKSRYDKGEAAYLNCPMTKEEFDQFYNALIEAEVVPLKEFEKEIYFEGCMPFEELARRGPKTLTFGPMKPVGLEHPDTDKRPYAVVQLRQDDAAGTLYNIVGFQTHLKWGEQKRILQMIPGLENVDIVRYGVMHRNTFINSPNALNQFYQFKSHEHLFAAGQMTGVEGYVESAASGLIAGINMAKKVNEEKMIQFPRETMIGAMAYYVTHADQKNFQPMNANFGLVPSLEERIKNKQERYGILANRALDSLQSFINTEL</sequence>
<comment type="function">
    <text evidence="10">Catalyzes the folate-dependent formation of 5-methyl-uridine at position 54 (M-5-U54) in all tRNAs.</text>
</comment>
<dbReference type="GO" id="GO:0005829">
    <property type="term" value="C:cytosol"/>
    <property type="evidence" value="ECO:0007669"/>
    <property type="project" value="TreeGrafter"/>
</dbReference>
<dbReference type="GO" id="GO:0050660">
    <property type="term" value="F:flavin adenine dinucleotide binding"/>
    <property type="evidence" value="ECO:0007669"/>
    <property type="project" value="UniProtKB-UniRule"/>
</dbReference>
<keyword evidence="4 10" id="KW-0285">Flavoprotein</keyword>
<proteinExistence type="inferred from homology"/>
<evidence type="ECO:0000256" key="1">
    <source>
        <dbReference type="ARBA" id="ARBA00001974"/>
    </source>
</evidence>
<evidence type="ECO:0000256" key="2">
    <source>
        <dbReference type="ARBA" id="ARBA00022490"/>
    </source>
</evidence>
<feature type="binding site" evidence="10">
    <location>
        <begin position="9"/>
        <end position="14"/>
    </location>
    <ligand>
        <name>FAD</name>
        <dbReference type="ChEBI" id="CHEBI:57692"/>
    </ligand>
</feature>
<comment type="catalytic activity">
    <reaction evidence="10">
        <text>uridine(54) in tRNA + (6R)-5,10-methylene-5,6,7,8-tetrahydrofolate + NADH + H(+) = 5-methyluridine(54) in tRNA + (6S)-5,6,7,8-tetrahydrofolate + NAD(+)</text>
        <dbReference type="Rhea" id="RHEA:16873"/>
        <dbReference type="Rhea" id="RHEA-COMP:10167"/>
        <dbReference type="Rhea" id="RHEA-COMP:10193"/>
        <dbReference type="ChEBI" id="CHEBI:15378"/>
        <dbReference type="ChEBI" id="CHEBI:15636"/>
        <dbReference type="ChEBI" id="CHEBI:57453"/>
        <dbReference type="ChEBI" id="CHEBI:57540"/>
        <dbReference type="ChEBI" id="CHEBI:57945"/>
        <dbReference type="ChEBI" id="CHEBI:65315"/>
        <dbReference type="ChEBI" id="CHEBI:74447"/>
        <dbReference type="EC" id="2.1.1.74"/>
    </reaction>
</comment>
<comment type="cofactor">
    <cofactor evidence="1 10">
        <name>FAD</name>
        <dbReference type="ChEBI" id="CHEBI:57692"/>
    </cofactor>
</comment>
<accession>A0A3N5BMS9</accession>
<dbReference type="PRINTS" id="PR00411">
    <property type="entry name" value="PNDRDTASEI"/>
</dbReference>
<dbReference type="EMBL" id="RKRK01000002">
    <property type="protein sequence ID" value="RPF57859.1"/>
    <property type="molecule type" value="Genomic_DNA"/>
</dbReference>
<protein>
    <recommendedName>
        <fullName evidence="10">Methylenetetrahydrofolate--tRNA-(uracil-5-)-methyltransferase TrmFO</fullName>
        <ecNumber evidence="10">2.1.1.74</ecNumber>
    </recommendedName>
    <alternativeName>
        <fullName evidence="10">Folate-dependent tRNA (uracil-5-)-methyltransferase</fullName>
    </alternativeName>
    <alternativeName>
        <fullName evidence="10">Folate-dependent tRNA(M-5-U54)-methyltransferase</fullName>
    </alternativeName>
</protein>
<comment type="caution">
    <text evidence="12">The sequence shown here is derived from an EMBL/GenBank/DDBJ whole genome shotgun (WGS) entry which is preliminary data.</text>
</comment>
<evidence type="ECO:0000256" key="5">
    <source>
        <dbReference type="ARBA" id="ARBA00022679"/>
    </source>
</evidence>
<keyword evidence="6 10" id="KW-0819">tRNA processing</keyword>
<dbReference type="FunFam" id="3.50.50.60:FF:000040">
    <property type="entry name" value="Methylenetetrahydrofolate--tRNA-(uracil-5-)-methyltransferase TrmFO"/>
    <property type="match status" value="1"/>
</dbReference>
<keyword evidence="2 10" id="KW-0963">Cytoplasm</keyword>
<evidence type="ECO:0000256" key="7">
    <source>
        <dbReference type="ARBA" id="ARBA00022827"/>
    </source>
</evidence>
<keyword evidence="8 10" id="KW-0521">NADP</keyword>
<keyword evidence="13" id="KW-1185">Reference proteome</keyword>
<gene>
    <name evidence="10" type="primary">trmFO</name>
    <name evidence="12" type="ORF">EDD62_0494</name>
</gene>
<dbReference type="AlphaFoldDB" id="A0A3N5BMS9"/>
<dbReference type="GO" id="GO:0047151">
    <property type="term" value="F:tRNA (uracil(54)-C5)-methyltransferase activity, 5,10-methylenetetrahydrofolate-dependent"/>
    <property type="evidence" value="ECO:0007669"/>
    <property type="project" value="UniProtKB-UniRule"/>
</dbReference>
<dbReference type="PANTHER" id="PTHR11806">
    <property type="entry name" value="GLUCOSE INHIBITED DIVISION PROTEIN A"/>
    <property type="match status" value="1"/>
</dbReference>
<organism evidence="12 13">
    <name type="scientific">Abyssicoccus albus</name>
    <dbReference type="NCBI Taxonomy" id="1817405"/>
    <lineage>
        <taxon>Bacteria</taxon>
        <taxon>Bacillati</taxon>
        <taxon>Bacillota</taxon>
        <taxon>Bacilli</taxon>
        <taxon>Bacillales</taxon>
        <taxon>Abyssicoccaceae</taxon>
    </lineage>
</organism>
<evidence type="ECO:0000256" key="6">
    <source>
        <dbReference type="ARBA" id="ARBA00022694"/>
    </source>
</evidence>
<dbReference type="FunFam" id="3.50.50.60:FF:000035">
    <property type="entry name" value="Methylenetetrahydrofolate--tRNA-(uracil-5-)-methyltransferase TrmFO"/>
    <property type="match status" value="1"/>
</dbReference>
<evidence type="ECO:0000256" key="4">
    <source>
        <dbReference type="ARBA" id="ARBA00022630"/>
    </source>
</evidence>
<dbReference type="OrthoDB" id="9803114at2"/>
<dbReference type="GO" id="GO:0002098">
    <property type="term" value="P:tRNA wobble uridine modification"/>
    <property type="evidence" value="ECO:0007669"/>
    <property type="project" value="TreeGrafter"/>
</dbReference>
<feature type="domain" description="MnmG N-terminal" evidence="11">
    <location>
        <begin position="5"/>
        <end position="366"/>
    </location>
</feature>
<dbReference type="Gene3D" id="3.50.50.60">
    <property type="entry name" value="FAD/NAD(P)-binding domain"/>
    <property type="match status" value="2"/>
</dbReference>
<evidence type="ECO:0000256" key="8">
    <source>
        <dbReference type="ARBA" id="ARBA00022857"/>
    </source>
</evidence>
<comment type="catalytic activity">
    <reaction evidence="10">
        <text>uridine(54) in tRNA + (6R)-5,10-methylene-5,6,7,8-tetrahydrofolate + NADPH + H(+) = 5-methyluridine(54) in tRNA + (6S)-5,6,7,8-tetrahydrofolate + NADP(+)</text>
        <dbReference type="Rhea" id="RHEA:62372"/>
        <dbReference type="Rhea" id="RHEA-COMP:10167"/>
        <dbReference type="Rhea" id="RHEA-COMP:10193"/>
        <dbReference type="ChEBI" id="CHEBI:15378"/>
        <dbReference type="ChEBI" id="CHEBI:15636"/>
        <dbReference type="ChEBI" id="CHEBI:57453"/>
        <dbReference type="ChEBI" id="CHEBI:57783"/>
        <dbReference type="ChEBI" id="CHEBI:58349"/>
        <dbReference type="ChEBI" id="CHEBI:65315"/>
        <dbReference type="ChEBI" id="CHEBI:74447"/>
        <dbReference type="EC" id="2.1.1.74"/>
    </reaction>
</comment>
<dbReference type="RefSeq" id="WP_123807397.1">
    <property type="nucleotide sequence ID" value="NZ_RKRK01000002.1"/>
</dbReference>
<comment type="similarity">
    <text evidence="10">Belongs to the MnmG family. TrmFO subfamily.</text>
</comment>
<keyword evidence="3 10" id="KW-0489">Methyltransferase</keyword>
<dbReference type="GO" id="GO:0030488">
    <property type="term" value="P:tRNA methylation"/>
    <property type="evidence" value="ECO:0007669"/>
    <property type="project" value="TreeGrafter"/>
</dbReference>
<reference evidence="12 13" key="1">
    <citation type="submission" date="2018-11" db="EMBL/GenBank/DDBJ databases">
        <title>Genomic Encyclopedia of Type Strains, Phase IV (KMG-IV): sequencing the most valuable type-strain genomes for metagenomic binning, comparative biology and taxonomic classification.</title>
        <authorList>
            <person name="Goeker M."/>
        </authorList>
    </citation>
    <scope>NUCLEOTIDE SEQUENCE [LARGE SCALE GENOMIC DNA]</scope>
    <source>
        <strain evidence="12 13">DSM 29158</strain>
    </source>
</reference>
<dbReference type="NCBIfam" id="TIGR00137">
    <property type="entry name" value="gid_trmFO"/>
    <property type="match status" value="1"/>
</dbReference>